<accession>A0A6I6DM93</accession>
<dbReference type="Proteomes" id="UP000426444">
    <property type="component" value="Chromosome"/>
</dbReference>
<gene>
    <name evidence="2" type="ORF">SYNTR_2256</name>
</gene>
<dbReference type="AlphaFoldDB" id="A0A6I6DM93"/>
<evidence type="ECO:0000313" key="3">
    <source>
        <dbReference type="Proteomes" id="UP000426444"/>
    </source>
</evidence>
<dbReference type="OrthoDB" id="1954703at2"/>
<protein>
    <recommendedName>
        <fullName evidence="1">DUF1659 domain-containing protein</fullName>
    </recommendedName>
</protein>
<dbReference type="InterPro" id="IPR012454">
    <property type="entry name" value="DUF1659"/>
</dbReference>
<evidence type="ECO:0000313" key="2">
    <source>
        <dbReference type="EMBL" id="QGU00850.1"/>
    </source>
</evidence>
<dbReference type="EMBL" id="CP046457">
    <property type="protein sequence ID" value="QGU00850.1"/>
    <property type="molecule type" value="Genomic_DNA"/>
</dbReference>
<keyword evidence="3" id="KW-1185">Reference proteome</keyword>
<sequence>MPINATPVTSEMIINLDNGLSATGNVLVRARRYSGVKPDAANEDIYNIASEMAALQERQVINIQRRDITELSE</sequence>
<dbReference type="RefSeq" id="WP_156204595.1">
    <property type="nucleotide sequence ID" value="NZ_CP046457.1"/>
</dbReference>
<name>A0A6I6DM93_9FIRM</name>
<reference evidence="3" key="1">
    <citation type="journal article" date="2019" name="Microbiology">
        <title>Complete Genome Sequence of an Uncultured Bacterium of the Candidate Phylum Bipolaricaulota.</title>
        <authorList>
            <person name="Kadnikov V.V."/>
            <person name="Mardanov A.V."/>
            <person name="Beletsky A.V."/>
            <person name="Frank Y.A."/>
            <person name="Karnachuk O.V."/>
            <person name="Ravin N.V."/>
        </authorList>
    </citation>
    <scope>NUCLEOTIDE SEQUENCE [LARGE SCALE GENOMIC DNA]</scope>
</reference>
<feature type="domain" description="DUF1659" evidence="1">
    <location>
        <begin position="3"/>
        <end position="73"/>
    </location>
</feature>
<dbReference type="KEGG" id="salq:SYNTR_2256"/>
<dbReference type="Pfam" id="PF07872">
    <property type="entry name" value="DUF1659"/>
    <property type="match status" value="1"/>
</dbReference>
<evidence type="ECO:0000259" key="1">
    <source>
        <dbReference type="Pfam" id="PF07872"/>
    </source>
</evidence>
<proteinExistence type="predicted"/>
<organism evidence="2 3">
    <name type="scientific">Candidatus Syntrophocurvum alkaliphilum</name>
    <dbReference type="NCBI Taxonomy" id="2293317"/>
    <lineage>
        <taxon>Bacteria</taxon>
        <taxon>Bacillati</taxon>
        <taxon>Bacillota</taxon>
        <taxon>Clostridia</taxon>
        <taxon>Eubacteriales</taxon>
        <taxon>Syntrophomonadaceae</taxon>
        <taxon>Candidatus Syntrophocurvum</taxon>
    </lineage>
</organism>